<sequence length="151" mass="17714">MAPKWALYQQPQKELNIEENLSATIRSTTVKKQKSFLQGPKVTAHHIHQLLRGSKGRNLKSALKIELEFDVQGFYFGFWIIIEKVPFFQNAENKNVDRESATKGAKIGEYLKRERYKYTRRKRENRDTPKSIVTMIALLKIHGCKNKHDKR</sequence>
<dbReference type="Proteomes" id="UP000001631">
    <property type="component" value="Unassembled WGS sequence"/>
</dbReference>
<evidence type="ECO:0000313" key="2">
    <source>
        <dbReference type="Proteomes" id="UP000001631"/>
    </source>
</evidence>
<dbReference type="EMBL" id="GG663365">
    <property type="protein sequence ID" value="EEH08983.1"/>
    <property type="molecule type" value="Genomic_DNA"/>
</dbReference>
<protein>
    <submittedName>
        <fullName evidence="1">Uncharacterized protein</fullName>
    </submittedName>
</protein>
<dbReference type="AlphaFoldDB" id="C0NGP8"/>
<evidence type="ECO:0000313" key="1">
    <source>
        <dbReference type="EMBL" id="EEH08983.1"/>
    </source>
</evidence>
<keyword evidence="2" id="KW-1185">Reference proteome</keyword>
<dbReference type="HOGENOM" id="CLU_1730901_0_0_1"/>
<dbReference type="RefSeq" id="XP_045289464.1">
    <property type="nucleotide sequence ID" value="XM_045429569.1"/>
</dbReference>
<accession>C0NGP8</accession>
<reference evidence="1" key="1">
    <citation type="submission" date="2009-02" db="EMBL/GenBank/DDBJ databases">
        <title>The Genome Sequence of Ajellomyces capsulatus strain G186AR.</title>
        <authorList>
            <consortium name="The Broad Institute Genome Sequencing Platform"/>
            <person name="Champion M."/>
            <person name="Cuomo C."/>
            <person name="Ma L.-J."/>
            <person name="Henn M.R."/>
            <person name="Sil A."/>
            <person name="Goldman B."/>
            <person name="Young S.K."/>
            <person name="Kodira C.D."/>
            <person name="Zeng Q."/>
            <person name="Koehrsen M."/>
            <person name="Alvarado L."/>
            <person name="Berlin A."/>
            <person name="Borenstein D."/>
            <person name="Chen Z."/>
            <person name="Engels R."/>
            <person name="Freedman E."/>
            <person name="Gellesch M."/>
            <person name="Goldberg J."/>
            <person name="Griggs A."/>
            <person name="Gujja S."/>
            <person name="Heiman D."/>
            <person name="Hepburn T."/>
            <person name="Howarth C."/>
            <person name="Jen D."/>
            <person name="Larson L."/>
            <person name="Lewis B."/>
            <person name="Mehta T."/>
            <person name="Park D."/>
            <person name="Pearson M."/>
            <person name="Roberts A."/>
            <person name="Saif S."/>
            <person name="Shea T."/>
            <person name="Shenoy N."/>
            <person name="Sisk P."/>
            <person name="Stolte C."/>
            <person name="Sykes S."/>
            <person name="Walk T."/>
            <person name="White J."/>
            <person name="Yandava C."/>
            <person name="Klein B."/>
            <person name="McEwen J.G."/>
            <person name="Puccia R."/>
            <person name="Goldman G.H."/>
            <person name="Felipe M.S."/>
            <person name="Nino-Vega G."/>
            <person name="San-Blas G."/>
            <person name="Taylor J."/>
            <person name="Mendoza L."/>
            <person name="Galagan J."/>
            <person name="Nusbaum C."/>
            <person name="Birren B."/>
        </authorList>
    </citation>
    <scope>NUCLEOTIDE SEQUENCE</scope>
    <source>
        <strain evidence="1">G186AR</strain>
    </source>
</reference>
<gene>
    <name evidence="1" type="ORF">HCBG_02520</name>
</gene>
<name>C0NGP8_AJECG</name>
<dbReference type="InParanoid" id="C0NGP8"/>
<dbReference type="GeneID" id="69035536"/>
<organism evidence="1 2">
    <name type="scientific">Ajellomyces capsulatus (strain G186AR / H82 / ATCC MYA-2454 / RMSCC 2432)</name>
    <name type="common">Darling's disease fungus</name>
    <name type="synonym">Histoplasma capsulatum</name>
    <dbReference type="NCBI Taxonomy" id="447093"/>
    <lineage>
        <taxon>Eukaryota</taxon>
        <taxon>Fungi</taxon>
        <taxon>Dikarya</taxon>
        <taxon>Ascomycota</taxon>
        <taxon>Pezizomycotina</taxon>
        <taxon>Eurotiomycetes</taxon>
        <taxon>Eurotiomycetidae</taxon>
        <taxon>Onygenales</taxon>
        <taxon>Ajellomycetaceae</taxon>
        <taxon>Histoplasma</taxon>
    </lineage>
</organism>
<proteinExistence type="predicted"/>